<dbReference type="RefSeq" id="XP_029312300.1">
    <property type="nucleotide sequence ID" value="XM_029456440.1"/>
</dbReference>
<evidence type="ECO:0000256" key="1">
    <source>
        <dbReference type="SAM" id="MobiDB-lite"/>
    </source>
</evidence>
<evidence type="ECO:0000313" key="2">
    <source>
        <dbReference type="Proteomes" id="UP000504630"/>
    </source>
</evidence>
<accession>A0A6J2RSJ4</accession>
<feature type="compositionally biased region" description="Polar residues" evidence="1">
    <location>
        <begin position="178"/>
        <end position="187"/>
    </location>
</feature>
<feature type="region of interest" description="Disordered" evidence="1">
    <location>
        <begin position="39"/>
        <end position="187"/>
    </location>
</feature>
<sequence>MRTETQLCRSFFTASFTLTEHKMSKCSAACSDQANVKTVSEADTENLRAQNRQGPAHDRTHRQDTRERPLSDSTSNANPRSHQRRWSVGCAASPIITVRKNKSEPLPPQRGVSLLRPHAASHRSSKRYSCPHPGVFSSPTHPASSSSSSSTSSCSSPPPVQTSVITGHDPLGWKLGPKSSSSSPRCRTNRLSLQIPLPVVIHEPESNPEPNSQSVNAANPDPSPKGKPPLRPKPPRRRHSDSSAFLRSLAIPRPVVTLQELCSVHLRPVTPLDESDDVFGKEEVKVTRKTPPPVPEKTSMAKQIAQLMAHSQQHCGRVESTNTRVIKPKPKHPQHTEDHSSLKAGNTAGLRVDTGCDRERSNPRFPG</sequence>
<dbReference type="GeneID" id="115024662"/>
<organism evidence="2 3">
    <name type="scientific">Cottoperca gobio</name>
    <name type="common">Frogmouth</name>
    <name type="synonym">Aphritis gobio</name>
    <dbReference type="NCBI Taxonomy" id="56716"/>
    <lineage>
        <taxon>Eukaryota</taxon>
        <taxon>Metazoa</taxon>
        <taxon>Chordata</taxon>
        <taxon>Craniata</taxon>
        <taxon>Vertebrata</taxon>
        <taxon>Euteleostomi</taxon>
        <taxon>Actinopterygii</taxon>
        <taxon>Neopterygii</taxon>
        <taxon>Teleostei</taxon>
        <taxon>Neoteleostei</taxon>
        <taxon>Acanthomorphata</taxon>
        <taxon>Eupercaria</taxon>
        <taxon>Perciformes</taxon>
        <taxon>Notothenioidei</taxon>
        <taxon>Bovichtidae</taxon>
        <taxon>Cottoperca</taxon>
    </lineage>
</organism>
<feature type="compositionally biased region" description="Basic and acidic residues" evidence="1">
    <location>
        <begin position="354"/>
        <end position="367"/>
    </location>
</feature>
<feature type="compositionally biased region" description="Polar residues" evidence="1">
    <location>
        <begin position="208"/>
        <end position="217"/>
    </location>
</feature>
<name>A0A6J2RSJ4_COTGO</name>
<feature type="compositionally biased region" description="Polar residues" evidence="1">
    <location>
        <begin position="71"/>
        <end position="80"/>
    </location>
</feature>
<keyword evidence="2" id="KW-1185">Reference proteome</keyword>
<feature type="region of interest" description="Disordered" evidence="1">
    <location>
        <begin position="202"/>
        <end position="243"/>
    </location>
</feature>
<dbReference type="Proteomes" id="UP000504630">
    <property type="component" value="Chromosome 19"/>
</dbReference>
<gene>
    <name evidence="3" type="primary">LOC115024662</name>
</gene>
<dbReference type="OrthoDB" id="8906490at2759"/>
<reference evidence="3" key="1">
    <citation type="submission" date="2025-08" db="UniProtKB">
        <authorList>
            <consortium name="RefSeq"/>
        </authorList>
    </citation>
    <scope>IDENTIFICATION</scope>
</reference>
<feature type="compositionally biased region" description="Basic and acidic residues" evidence="1">
    <location>
        <begin position="55"/>
        <end position="70"/>
    </location>
</feature>
<dbReference type="KEGG" id="cgob:115024662"/>
<feature type="compositionally biased region" description="Low complexity" evidence="1">
    <location>
        <begin position="137"/>
        <end position="155"/>
    </location>
</feature>
<dbReference type="InParanoid" id="A0A6J2RSJ4"/>
<feature type="compositionally biased region" description="Basic residues" evidence="1">
    <location>
        <begin position="228"/>
        <end position="239"/>
    </location>
</feature>
<protein>
    <submittedName>
        <fullName evidence="3">Serine/arginine repetitive matrix protein 1-like isoform X1</fullName>
    </submittedName>
</protein>
<feature type="region of interest" description="Disordered" evidence="1">
    <location>
        <begin position="325"/>
        <end position="367"/>
    </location>
</feature>
<proteinExistence type="predicted"/>
<evidence type="ECO:0000313" key="3">
    <source>
        <dbReference type="RefSeq" id="XP_029312300.1"/>
    </source>
</evidence>
<dbReference type="AlphaFoldDB" id="A0A6J2RSJ4"/>